<dbReference type="RefSeq" id="WP_035942734.1">
    <property type="nucleotide sequence ID" value="NZ_CADFFX010000033.1"/>
</dbReference>
<protein>
    <submittedName>
        <fullName evidence="2">Uncharacterized protein</fullName>
    </submittedName>
</protein>
<sequence>MTRDGVELTRNRVREGVTKELDVANAFAQAETTESLIPTLESRSEPTINGIGVLEVPPNSSHSARYSAAGGSQRMPDRMFLIDKMALNNH</sequence>
<evidence type="ECO:0000313" key="3">
    <source>
        <dbReference type="Proteomes" id="UP000027466"/>
    </source>
</evidence>
<dbReference type="Proteomes" id="UP000027466">
    <property type="component" value="Unassembled WGS sequence"/>
</dbReference>
<evidence type="ECO:0000313" key="2">
    <source>
        <dbReference type="EMBL" id="KDR38311.1"/>
    </source>
</evidence>
<accession>A0A069PLZ5</accession>
<keyword evidence="3" id="KW-1185">Reference proteome</keyword>
<proteinExistence type="predicted"/>
<dbReference type="AlphaFoldDB" id="A0A069PLZ5"/>
<reference evidence="2 3" key="1">
    <citation type="submission" date="2014-03" db="EMBL/GenBank/DDBJ databases">
        <title>Draft Genome Sequences of Four Burkholderia Strains.</title>
        <authorList>
            <person name="Liu X.Y."/>
            <person name="Li C.X."/>
            <person name="Xu J.H."/>
        </authorList>
    </citation>
    <scope>NUCLEOTIDE SEQUENCE [LARGE SCALE GENOMIC DNA]</scope>
    <source>
        <strain evidence="2 3">DSM 50014</strain>
    </source>
</reference>
<dbReference type="EMBL" id="JFHC01000096">
    <property type="protein sequence ID" value="KDR38311.1"/>
    <property type="molecule type" value="Genomic_DNA"/>
</dbReference>
<dbReference type="Gene3D" id="1.20.1600.10">
    <property type="entry name" value="Outer membrane efflux proteins (OEP)"/>
    <property type="match status" value="1"/>
</dbReference>
<evidence type="ECO:0000256" key="1">
    <source>
        <dbReference type="SAM" id="MobiDB-lite"/>
    </source>
</evidence>
<gene>
    <name evidence="2" type="ORF">BG61_41545</name>
</gene>
<feature type="region of interest" description="Disordered" evidence="1">
    <location>
        <begin position="51"/>
        <end position="72"/>
    </location>
</feature>
<organism evidence="2 3">
    <name type="scientific">Caballeronia glathei</name>
    <dbReference type="NCBI Taxonomy" id="60547"/>
    <lineage>
        <taxon>Bacteria</taxon>
        <taxon>Pseudomonadati</taxon>
        <taxon>Pseudomonadota</taxon>
        <taxon>Betaproteobacteria</taxon>
        <taxon>Burkholderiales</taxon>
        <taxon>Burkholderiaceae</taxon>
        <taxon>Caballeronia</taxon>
    </lineage>
</organism>
<name>A0A069PLZ5_9BURK</name>
<comment type="caution">
    <text evidence="2">The sequence shown here is derived from an EMBL/GenBank/DDBJ whole genome shotgun (WGS) entry which is preliminary data.</text>
</comment>